<dbReference type="InterPro" id="IPR037171">
    <property type="entry name" value="NagB/RpiA_transferase-like"/>
</dbReference>
<dbReference type="RefSeq" id="WP_281242566.1">
    <property type="nucleotide sequence ID" value="NZ_FOCI01000003.1"/>
</dbReference>
<organism evidence="6 7">
    <name type="scientific">Loktanella fryxellensis</name>
    <dbReference type="NCBI Taxonomy" id="245187"/>
    <lineage>
        <taxon>Bacteria</taxon>
        <taxon>Pseudomonadati</taxon>
        <taxon>Pseudomonadota</taxon>
        <taxon>Alphaproteobacteria</taxon>
        <taxon>Rhodobacterales</taxon>
        <taxon>Roseobacteraceae</taxon>
        <taxon>Loktanella</taxon>
    </lineage>
</organism>
<dbReference type="GO" id="GO:0046872">
    <property type="term" value="F:metal ion binding"/>
    <property type="evidence" value="ECO:0007669"/>
    <property type="project" value="UniProtKB-KW"/>
</dbReference>
<dbReference type="Pfam" id="PF01812">
    <property type="entry name" value="5-FTHF_cyc-lig"/>
    <property type="match status" value="1"/>
</dbReference>
<keyword evidence="4" id="KW-0479">Metal-binding</keyword>
<comment type="cofactor">
    <cofactor evidence="4">
        <name>Mg(2+)</name>
        <dbReference type="ChEBI" id="CHEBI:18420"/>
    </cofactor>
</comment>
<dbReference type="GO" id="GO:0005524">
    <property type="term" value="F:ATP binding"/>
    <property type="evidence" value="ECO:0007669"/>
    <property type="project" value="UniProtKB-KW"/>
</dbReference>
<keyword evidence="4" id="KW-0460">Magnesium</keyword>
<comment type="similarity">
    <text evidence="1 4">Belongs to the 5-formyltetrahydrofolate cyclo-ligase family.</text>
</comment>
<keyword evidence="3 4" id="KW-0067">ATP-binding</keyword>
<reference evidence="6 7" key="1">
    <citation type="submission" date="2016-10" db="EMBL/GenBank/DDBJ databases">
        <authorList>
            <person name="de Groot N.N."/>
        </authorList>
    </citation>
    <scope>NUCLEOTIDE SEQUENCE [LARGE SCALE GENOMIC DNA]</scope>
    <source>
        <strain evidence="6 7">DSM 16213</strain>
    </source>
</reference>
<evidence type="ECO:0000256" key="1">
    <source>
        <dbReference type="ARBA" id="ARBA00010638"/>
    </source>
</evidence>
<evidence type="ECO:0000313" key="7">
    <source>
        <dbReference type="Proteomes" id="UP000199585"/>
    </source>
</evidence>
<dbReference type="PANTHER" id="PTHR23407:SF1">
    <property type="entry name" value="5-FORMYLTETRAHYDROFOLATE CYCLO-LIGASE"/>
    <property type="match status" value="1"/>
</dbReference>
<keyword evidence="6" id="KW-0436">Ligase</keyword>
<evidence type="ECO:0000313" key="6">
    <source>
        <dbReference type="EMBL" id="SEM68694.1"/>
    </source>
</evidence>
<keyword evidence="7" id="KW-1185">Reference proteome</keyword>
<sequence length="204" mass="20989">MAALAAAKAAARAAAMARRALAHRPGDAAVADHLRAVLTGHRGTPLAGYLPMRSEIDPLPAMAEAALHGPVGVPVIAGPGLALGFARWSPDAPLVPGGFGTRIPAQAVPLTPRILIVPLLAFDAAGGRLGYGGGFYDRTLAVLRQAGPVLAIGYAYAAQEVDAVPLDATDQPLDMVVTDRDVRTFPRESAASRQNPVASGRRTP</sequence>
<proteinExistence type="inferred from homology"/>
<dbReference type="STRING" id="245187.SAMN04488003_103123"/>
<keyword evidence="2 4" id="KW-0547">Nucleotide-binding</keyword>
<gene>
    <name evidence="6" type="ORF">SAMN04488003_103123</name>
</gene>
<evidence type="ECO:0000256" key="2">
    <source>
        <dbReference type="ARBA" id="ARBA00022741"/>
    </source>
</evidence>
<evidence type="ECO:0000256" key="5">
    <source>
        <dbReference type="SAM" id="MobiDB-lite"/>
    </source>
</evidence>
<dbReference type="GO" id="GO:0035999">
    <property type="term" value="P:tetrahydrofolate interconversion"/>
    <property type="evidence" value="ECO:0007669"/>
    <property type="project" value="TreeGrafter"/>
</dbReference>
<evidence type="ECO:0000256" key="3">
    <source>
        <dbReference type="ARBA" id="ARBA00022840"/>
    </source>
</evidence>
<dbReference type="GO" id="GO:0009396">
    <property type="term" value="P:folic acid-containing compound biosynthetic process"/>
    <property type="evidence" value="ECO:0007669"/>
    <property type="project" value="TreeGrafter"/>
</dbReference>
<dbReference type="GO" id="GO:0030272">
    <property type="term" value="F:5-formyltetrahydrofolate cyclo-ligase activity"/>
    <property type="evidence" value="ECO:0007669"/>
    <property type="project" value="UniProtKB-EC"/>
</dbReference>
<dbReference type="EMBL" id="FOCI01000003">
    <property type="protein sequence ID" value="SEM68694.1"/>
    <property type="molecule type" value="Genomic_DNA"/>
</dbReference>
<dbReference type="PANTHER" id="PTHR23407">
    <property type="entry name" value="ATPASE INHIBITOR/5-FORMYLTETRAHYDROFOLATE CYCLO-LIGASE"/>
    <property type="match status" value="1"/>
</dbReference>
<accession>A0A1H8AFI4</accession>
<feature type="region of interest" description="Disordered" evidence="5">
    <location>
        <begin position="184"/>
        <end position="204"/>
    </location>
</feature>
<dbReference type="InterPro" id="IPR002698">
    <property type="entry name" value="FTHF_cligase"/>
</dbReference>
<dbReference type="AlphaFoldDB" id="A0A1H8AFI4"/>
<dbReference type="EC" id="6.3.3.2" evidence="4"/>
<dbReference type="SUPFAM" id="SSF100950">
    <property type="entry name" value="NagB/RpiA/CoA transferase-like"/>
    <property type="match status" value="1"/>
</dbReference>
<name>A0A1H8AFI4_9RHOB</name>
<evidence type="ECO:0000256" key="4">
    <source>
        <dbReference type="RuleBase" id="RU361279"/>
    </source>
</evidence>
<dbReference type="Gene3D" id="3.40.50.10420">
    <property type="entry name" value="NagB/RpiA/CoA transferase-like"/>
    <property type="match status" value="1"/>
</dbReference>
<protein>
    <recommendedName>
        <fullName evidence="4">5-formyltetrahydrofolate cyclo-ligase</fullName>
        <ecNumber evidence="4">6.3.3.2</ecNumber>
    </recommendedName>
</protein>
<dbReference type="NCBIfam" id="TIGR02727">
    <property type="entry name" value="MTHFS_bact"/>
    <property type="match status" value="1"/>
</dbReference>
<comment type="catalytic activity">
    <reaction evidence="4">
        <text>(6S)-5-formyl-5,6,7,8-tetrahydrofolate + ATP = (6R)-5,10-methenyltetrahydrofolate + ADP + phosphate</text>
        <dbReference type="Rhea" id="RHEA:10488"/>
        <dbReference type="ChEBI" id="CHEBI:30616"/>
        <dbReference type="ChEBI" id="CHEBI:43474"/>
        <dbReference type="ChEBI" id="CHEBI:57455"/>
        <dbReference type="ChEBI" id="CHEBI:57457"/>
        <dbReference type="ChEBI" id="CHEBI:456216"/>
        <dbReference type="EC" id="6.3.3.2"/>
    </reaction>
</comment>
<dbReference type="Proteomes" id="UP000199585">
    <property type="component" value="Unassembled WGS sequence"/>
</dbReference>
<dbReference type="InterPro" id="IPR024185">
    <property type="entry name" value="FTHF_cligase-like_sf"/>
</dbReference>